<protein>
    <submittedName>
        <fullName evidence="1">Uncharacterized protein</fullName>
    </submittedName>
</protein>
<organism evidence="1 2">
    <name type="scientific">Melipona bicolor</name>
    <dbReference type="NCBI Taxonomy" id="60889"/>
    <lineage>
        <taxon>Eukaryota</taxon>
        <taxon>Metazoa</taxon>
        <taxon>Ecdysozoa</taxon>
        <taxon>Arthropoda</taxon>
        <taxon>Hexapoda</taxon>
        <taxon>Insecta</taxon>
        <taxon>Pterygota</taxon>
        <taxon>Neoptera</taxon>
        <taxon>Endopterygota</taxon>
        <taxon>Hymenoptera</taxon>
        <taxon>Apocrita</taxon>
        <taxon>Aculeata</taxon>
        <taxon>Apoidea</taxon>
        <taxon>Anthophila</taxon>
        <taxon>Apidae</taxon>
        <taxon>Melipona</taxon>
    </lineage>
</organism>
<gene>
    <name evidence="1" type="ORF">K0M31_002266</name>
</gene>
<reference evidence="1" key="1">
    <citation type="submission" date="2021-10" db="EMBL/GenBank/DDBJ databases">
        <title>Melipona bicolor Genome sequencing and assembly.</title>
        <authorList>
            <person name="Araujo N.S."/>
            <person name="Arias M.C."/>
        </authorList>
    </citation>
    <scope>NUCLEOTIDE SEQUENCE</scope>
    <source>
        <strain evidence="1">USP_2M_L1-L4_2017</strain>
        <tissue evidence="1">Whole body</tissue>
    </source>
</reference>
<evidence type="ECO:0000313" key="1">
    <source>
        <dbReference type="EMBL" id="KAK1137772.1"/>
    </source>
</evidence>
<comment type="caution">
    <text evidence="1">The sequence shown here is derived from an EMBL/GenBank/DDBJ whole genome shotgun (WGS) entry which is preliminary data.</text>
</comment>
<dbReference type="EMBL" id="JAHYIQ010000001">
    <property type="protein sequence ID" value="KAK1137772.1"/>
    <property type="molecule type" value="Genomic_DNA"/>
</dbReference>
<proteinExistence type="predicted"/>
<keyword evidence="2" id="KW-1185">Reference proteome</keyword>
<sequence>MRTLTATARPAPAPKENADDAHFAPKRISLSKAETIAARYSSETTITTTIRITRVTAVRRRVASFTPIPTAPLQKRSTFPGNTAQVCKIKISDVEFANAVWVAGSALLQNLHQTNTAPRDLPAPLYWVIYGVSYHGDRDEARLY</sequence>
<dbReference type="AlphaFoldDB" id="A0AA40GHE4"/>
<evidence type="ECO:0000313" key="2">
    <source>
        <dbReference type="Proteomes" id="UP001177670"/>
    </source>
</evidence>
<name>A0AA40GHE4_9HYME</name>
<dbReference type="Proteomes" id="UP001177670">
    <property type="component" value="Unassembled WGS sequence"/>
</dbReference>
<accession>A0AA40GHE4</accession>